<name>A0ABD2J6A9_HETSC</name>
<evidence type="ECO:0000256" key="1">
    <source>
        <dbReference type="SAM" id="MobiDB-lite"/>
    </source>
</evidence>
<protein>
    <recommendedName>
        <fullName evidence="5">Transmembrane protein</fullName>
    </recommendedName>
</protein>
<dbReference type="AlphaFoldDB" id="A0ABD2J6A9"/>
<evidence type="ECO:0000313" key="4">
    <source>
        <dbReference type="Proteomes" id="UP001620645"/>
    </source>
</evidence>
<accession>A0ABD2J6A9</accession>
<dbReference type="Proteomes" id="UP001620645">
    <property type="component" value="Unassembled WGS sequence"/>
</dbReference>
<feature type="region of interest" description="Disordered" evidence="1">
    <location>
        <begin position="42"/>
        <end position="108"/>
    </location>
</feature>
<reference evidence="3 4" key="1">
    <citation type="submission" date="2024-10" db="EMBL/GenBank/DDBJ databases">
        <authorList>
            <person name="Kim D."/>
        </authorList>
    </citation>
    <scope>NUCLEOTIDE SEQUENCE [LARGE SCALE GENOMIC DNA]</scope>
    <source>
        <strain evidence="3">Taebaek</strain>
    </source>
</reference>
<feature type="signal peptide" evidence="2">
    <location>
        <begin position="1"/>
        <end position="25"/>
    </location>
</feature>
<feature type="compositionally biased region" description="Basic residues" evidence="1">
    <location>
        <begin position="86"/>
        <end position="108"/>
    </location>
</feature>
<evidence type="ECO:0008006" key="5">
    <source>
        <dbReference type="Google" id="ProtNLM"/>
    </source>
</evidence>
<proteinExistence type="predicted"/>
<evidence type="ECO:0000313" key="3">
    <source>
        <dbReference type="EMBL" id="KAL3082743.1"/>
    </source>
</evidence>
<organism evidence="3 4">
    <name type="scientific">Heterodera schachtii</name>
    <name type="common">Sugarbeet cyst nematode worm</name>
    <name type="synonym">Tylenchus schachtii</name>
    <dbReference type="NCBI Taxonomy" id="97005"/>
    <lineage>
        <taxon>Eukaryota</taxon>
        <taxon>Metazoa</taxon>
        <taxon>Ecdysozoa</taxon>
        <taxon>Nematoda</taxon>
        <taxon>Chromadorea</taxon>
        <taxon>Rhabditida</taxon>
        <taxon>Tylenchina</taxon>
        <taxon>Tylenchomorpha</taxon>
        <taxon>Tylenchoidea</taxon>
        <taxon>Heteroderidae</taxon>
        <taxon>Heteroderinae</taxon>
        <taxon>Heterodera</taxon>
    </lineage>
</organism>
<keyword evidence="4" id="KW-1185">Reference proteome</keyword>
<keyword evidence="2" id="KW-0732">Signal</keyword>
<feature type="compositionally biased region" description="Basic and acidic residues" evidence="1">
    <location>
        <begin position="60"/>
        <end position="72"/>
    </location>
</feature>
<gene>
    <name evidence="3" type="ORF">niasHS_010545</name>
</gene>
<dbReference type="EMBL" id="JBICCN010000254">
    <property type="protein sequence ID" value="KAL3082743.1"/>
    <property type="molecule type" value="Genomic_DNA"/>
</dbReference>
<sequence>MNFPSLFSVLSLLLFFAGFSWLAVSSPTVPSYRTKAQIDHLGTKKVVNYRHPPAPAPHSQRKEKQGKKEKAKSSSSSSSAEEEEKKHRKKGNGRQIVKHFGKGKKKDD</sequence>
<evidence type="ECO:0000256" key="2">
    <source>
        <dbReference type="SAM" id="SignalP"/>
    </source>
</evidence>
<feature type="chain" id="PRO_5044802629" description="Transmembrane protein" evidence="2">
    <location>
        <begin position="26"/>
        <end position="108"/>
    </location>
</feature>
<comment type="caution">
    <text evidence="3">The sequence shown here is derived from an EMBL/GenBank/DDBJ whole genome shotgun (WGS) entry which is preliminary data.</text>
</comment>